<evidence type="ECO:0000313" key="5">
    <source>
        <dbReference type="Proteomes" id="UP000680866"/>
    </source>
</evidence>
<feature type="chain" id="PRO_5032351693" description="Gram-positive cocci surface proteins LPxTG domain-containing protein" evidence="3">
    <location>
        <begin position="30"/>
        <end position="216"/>
    </location>
</feature>
<feature type="region of interest" description="Disordered" evidence="1">
    <location>
        <begin position="107"/>
        <end position="189"/>
    </location>
</feature>
<dbReference type="EMBL" id="AP023359">
    <property type="protein sequence ID" value="BCJ68761.1"/>
    <property type="molecule type" value="Genomic_DNA"/>
</dbReference>
<dbReference type="InterPro" id="IPR013783">
    <property type="entry name" value="Ig-like_fold"/>
</dbReference>
<feature type="transmembrane region" description="Helical" evidence="2">
    <location>
        <begin position="187"/>
        <end position="208"/>
    </location>
</feature>
<dbReference type="Gene3D" id="2.60.40.10">
    <property type="entry name" value="Immunoglobulins"/>
    <property type="match status" value="1"/>
</dbReference>
<keyword evidence="3" id="KW-0732">Signal</keyword>
<evidence type="ECO:0000256" key="1">
    <source>
        <dbReference type="SAM" id="MobiDB-lite"/>
    </source>
</evidence>
<gene>
    <name evidence="4" type="ORF">Prubr_57820</name>
</gene>
<protein>
    <recommendedName>
        <fullName evidence="6">Gram-positive cocci surface proteins LPxTG domain-containing protein</fullName>
    </recommendedName>
</protein>
<evidence type="ECO:0000313" key="4">
    <source>
        <dbReference type="EMBL" id="BCJ68761.1"/>
    </source>
</evidence>
<feature type="compositionally biased region" description="Basic and acidic residues" evidence="1">
    <location>
        <begin position="125"/>
        <end position="138"/>
    </location>
</feature>
<proteinExistence type="predicted"/>
<dbReference type="RefSeq" id="WP_212817947.1">
    <property type="nucleotide sequence ID" value="NZ_AP023359.1"/>
</dbReference>
<evidence type="ECO:0008006" key="6">
    <source>
        <dbReference type="Google" id="ProtNLM"/>
    </source>
</evidence>
<keyword evidence="2" id="KW-1133">Transmembrane helix</keyword>
<dbReference type="GO" id="GO:0005975">
    <property type="term" value="P:carbohydrate metabolic process"/>
    <property type="evidence" value="ECO:0007669"/>
    <property type="project" value="UniProtKB-ARBA"/>
</dbReference>
<feature type="compositionally biased region" description="Polar residues" evidence="1">
    <location>
        <begin position="172"/>
        <end position="182"/>
    </location>
</feature>
<dbReference type="KEGG" id="pry:Prubr_57820"/>
<feature type="compositionally biased region" description="Acidic residues" evidence="1">
    <location>
        <begin position="139"/>
        <end position="160"/>
    </location>
</feature>
<sequence length="216" mass="22625">MNAFRSTLRISIGATIVVGAFAFSGPAWAEINYPPSGSTRAVETPEVSGRGTPGSTVTIYAKQANDQVFGCSVVVPASSEWACTFMNPVPPGTWRFDALEVNPDHSATSTSVAGVVITAPDPNQPDERAPETEEARPEAEEDPWADEPWEDEDAWADESAEATAAAQDPTPSTSAKSLPTTGTGPGIAPFLLAGTALLGTGVATLIWVGRRRPVQE</sequence>
<feature type="signal peptide" evidence="3">
    <location>
        <begin position="1"/>
        <end position="29"/>
    </location>
</feature>
<accession>A0A810N4U8</accession>
<feature type="compositionally biased region" description="Low complexity" evidence="1">
    <location>
        <begin position="161"/>
        <end position="171"/>
    </location>
</feature>
<keyword evidence="5" id="KW-1185">Reference proteome</keyword>
<keyword evidence="2" id="KW-0472">Membrane</keyword>
<dbReference type="Proteomes" id="UP000680866">
    <property type="component" value="Chromosome"/>
</dbReference>
<reference evidence="4" key="1">
    <citation type="submission" date="2020-08" db="EMBL/GenBank/DDBJ databases">
        <title>Whole genome shotgun sequence of Polymorphospora rubra NBRC 101157.</title>
        <authorList>
            <person name="Komaki H."/>
            <person name="Tamura T."/>
        </authorList>
    </citation>
    <scope>NUCLEOTIDE SEQUENCE</scope>
    <source>
        <strain evidence="4">NBRC 101157</strain>
    </source>
</reference>
<evidence type="ECO:0000256" key="2">
    <source>
        <dbReference type="SAM" id="Phobius"/>
    </source>
</evidence>
<organism evidence="4 5">
    <name type="scientific">Polymorphospora rubra</name>
    <dbReference type="NCBI Taxonomy" id="338584"/>
    <lineage>
        <taxon>Bacteria</taxon>
        <taxon>Bacillati</taxon>
        <taxon>Actinomycetota</taxon>
        <taxon>Actinomycetes</taxon>
        <taxon>Micromonosporales</taxon>
        <taxon>Micromonosporaceae</taxon>
        <taxon>Polymorphospora</taxon>
    </lineage>
</organism>
<name>A0A810N4U8_9ACTN</name>
<evidence type="ECO:0000256" key="3">
    <source>
        <dbReference type="SAM" id="SignalP"/>
    </source>
</evidence>
<dbReference type="AlphaFoldDB" id="A0A810N4U8"/>
<keyword evidence="2" id="KW-0812">Transmembrane</keyword>